<evidence type="ECO:0000313" key="8">
    <source>
        <dbReference type="Proteomes" id="UP001432062"/>
    </source>
</evidence>
<dbReference type="Pfam" id="PF00378">
    <property type="entry name" value="ECH_1"/>
    <property type="match status" value="1"/>
</dbReference>
<dbReference type="RefSeq" id="WP_329410507.1">
    <property type="nucleotide sequence ID" value="NZ_CP109441.1"/>
</dbReference>
<dbReference type="InterPro" id="IPR018376">
    <property type="entry name" value="Enoyl-CoA_hyd/isom_CS"/>
</dbReference>
<gene>
    <name evidence="7" type="ORF">OG563_47640</name>
</gene>
<name>A0ABZ1YUB6_9NOCA</name>
<dbReference type="PROSITE" id="PS00166">
    <property type="entry name" value="ENOYL_COA_HYDRATASE"/>
    <property type="match status" value="1"/>
</dbReference>
<dbReference type="InterPro" id="IPR029045">
    <property type="entry name" value="ClpP/crotonase-like_dom_sf"/>
</dbReference>
<keyword evidence="8" id="KW-1185">Reference proteome</keyword>
<dbReference type="Gene3D" id="3.90.226.10">
    <property type="entry name" value="2-enoyl-CoA Hydratase, Chain A, domain 1"/>
    <property type="match status" value="1"/>
</dbReference>
<sequence>MKSATVFGDVSVDVDDDGIGTVRLCRGPSNFFDTASVGDIRRALTYAAEQDARVVVLCSEGKHFCAGMDFGHDKRSAPEELYAHAADIIATPLPIVAAVQGSAVGGGLGLALVADFRVACSSTRFWANFTRLGLHHGFGITVTLPGVVGQQRAAELLLTAPRVNGTEALAIGLCDRLVDEQGLLEEARRFAAEIAACAPLAVRATRETLRGDLADRVRTATKRELEMQLRLGRTEDFKEGIRASRERREPRFLGR</sequence>
<keyword evidence="3" id="KW-0276">Fatty acid metabolism</keyword>
<dbReference type="InterPro" id="IPR001753">
    <property type="entry name" value="Enoyl-CoA_hydra/iso"/>
</dbReference>
<dbReference type="CDD" id="cd06558">
    <property type="entry name" value="crotonase-like"/>
    <property type="match status" value="1"/>
</dbReference>
<proteinExistence type="inferred from homology"/>
<comment type="similarity">
    <text evidence="2 6">Belongs to the enoyl-CoA hydratase/isomerase family.</text>
</comment>
<evidence type="ECO:0000256" key="5">
    <source>
        <dbReference type="ARBA" id="ARBA00023717"/>
    </source>
</evidence>
<comment type="function">
    <text evidence="1">Could possibly oxidize fatty acids using specific components.</text>
</comment>
<dbReference type="PANTHER" id="PTHR11941">
    <property type="entry name" value="ENOYL-COA HYDRATASE-RELATED"/>
    <property type="match status" value="1"/>
</dbReference>
<reference evidence="7" key="1">
    <citation type="submission" date="2022-10" db="EMBL/GenBank/DDBJ databases">
        <title>The complete genomes of actinobacterial strains from the NBC collection.</title>
        <authorList>
            <person name="Joergensen T.S."/>
            <person name="Alvarez Arevalo M."/>
            <person name="Sterndorff E.B."/>
            <person name="Faurdal D."/>
            <person name="Vuksanovic O."/>
            <person name="Mourched A.-S."/>
            <person name="Charusanti P."/>
            <person name="Shaw S."/>
            <person name="Blin K."/>
            <person name="Weber T."/>
        </authorList>
    </citation>
    <scope>NUCLEOTIDE SEQUENCE</scope>
    <source>
        <strain evidence="7">NBC_01482</strain>
    </source>
</reference>
<evidence type="ECO:0000256" key="6">
    <source>
        <dbReference type="RuleBase" id="RU003707"/>
    </source>
</evidence>
<comment type="catalytic activity">
    <reaction evidence="4">
        <text>a (3S)-3-hydroxyacyl-CoA = a (2E)-enoyl-CoA + H2O</text>
        <dbReference type="Rhea" id="RHEA:16105"/>
        <dbReference type="ChEBI" id="CHEBI:15377"/>
        <dbReference type="ChEBI" id="CHEBI:57318"/>
        <dbReference type="ChEBI" id="CHEBI:58856"/>
        <dbReference type="EC" id="4.2.1.17"/>
    </reaction>
</comment>
<evidence type="ECO:0000256" key="2">
    <source>
        <dbReference type="ARBA" id="ARBA00005254"/>
    </source>
</evidence>
<dbReference type="Proteomes" id="UP001432062">
    <property type="component" value="Chromosome"/>
</dbReference>
<evidence type="ECO:0000256" key="3">
    <source>
        <dbReference type="ARBA" id="ARBA00022832"/>
    </source>
</evidence>
<dbReference type="SUPFAM" id="SSF52096">
    <property type="entry name" value="ClpP/crotonase"/>
    <property type="match status" value="1"/>
</dbReference>
<protein>
    <submittedName>
        <fullName evidence="7">Enoyl-CoA hydratase/isomerase family protein</fullName>
    </submittedName>
</protein>
<organism evidence="7 8">
    <name type="scientific">Nocardia vinacea</name>
    <dbReference type="NCBI Taxonomy" id="96468"/>
    <lineage>
        <taxon>Bacteria</taxon>
        <taxon>Bacillati</taxon>
        <taxon>Actinomycetota</taxon>
        <taxon>Actinomycetes</taxon>
        <taxon>Mycobacteriales</taxon>
        <taxon>Nocardiaceae</taxon>
        <taxon>Nocardia</taxon>
    </lineage>
</organism>
<dbReference type="PANTHER" id="PTHR11941:SF130">
    <property type="entry name" value="ENOYL-COA HYDRATASE ECHA12-RELATED"/>
    <property type="match status" value="1"/>
</dbReference>
<evidence type="ECO:0000313" key="7">
    <source>
        <dbReference type="EMBL" id="WUV46623.1"/>
    </source>
</evidence>
<dbReference type="EMBL" id="CP109441">
    <property type="protein sequence ID" value="WUV46623.1"/>
    <property type="molecule type" value="Genomic_DNA"/>
</dbReference>
<comment type="catalytic activity">
    <reaction evidence="5">
        <text>a 4-saturated-(3S)-3-hydroxyacyl-CoA = a (3E)-enoyl-CoA + H2O</text>
        <dbReference type="Rhea" id="RHEA:20724"/>
        <dbReference type="ChEBI" id="CHEBI:15377"/>
        <dbReference type="ChEBI" id="CHEBI:58521"/>
        <dbReference type="ChEBI" id="CHEBI:137480"/>
        <dbReference type="EC" id="4.2.1.17"/>
    </reaction>
</comment>
<keyword evidence="3" id="KW-0443">Lipid metabolism</keyword>
<evidence type="ECO:0000256" key="4">
    <source>
        <dbReference type="ARBA" id="ARBA00023709"/>
    </source>
</evidence>
<accession>A0ABZ1YUB6</accession>
<evidence type="ECO:0000256" key="1">
    <source>
        <dbReference type="ARBA" id="ARBA00002994"/>
    </source>
</evidence>